<dbReference type="Proteomes" id="UP001497444">
    <property type="component" value="Chromosome 9"/>
</dbReference>
<sequence>MARPVNRKVPMKDLPEFDDWFHVISDPIVVKVYAGSDEHQRGTFKDELVNILRQDDMPTIMRTVRIRLSQLQDLMECWGGLIDDMLNSRIVGIKVEVIVHTEMVIDGRRLCSELDLFQIGGLESALGGPFSTISCALDKFLYWCRFYISTFAVEVHGRNENA</sequence>
<proteinExistence type="predicted"/>
<reference evidence="1" key="1">
    <citation type="submission" date="2024-02" db="EMBL/GenBank/DDBJ databases">
        <authorList>
            <consortium name="ELIXIR-Norway"/>
            <consortium name="Elixir Norway"/>
        </authorList>
    </citation>
    <scope>NUCLEOTIDE SEQUENCE</scope>
</reference>
<organism evidence="1 2">
    <name type="scientific">Sphagnum jensenii</name>
    <dbReference type="NCBI Taxonomy" id="128206"/>
    <lineage>
        <taxon>Eukaryota</taxon>
        <taxon>Viridiplantae</taxon>
        <taxon>Streptophyta</taxon>
        <taxon>Embryophyta</taxon>
        <taxon>Bryophyta</taxon>
        <taxon>Sphagnophytina</taxon>
        <taxon>Sphagnopsida</taxon>
        <taxon>Sphagnales</taxon>
        <taxon>Sphagnaceae</taxon>
        <taxon>Sphagnum</taxon>
    </lineage>
</organism>
<keyword evidence="2" id="KW-1185">Reference proteome</keyword>
<protein>
    <submittedName>
        <fullName evidence="1">Uncharacterized protein</fullName>
    </submittedName>
</protein>
<accession>A0ABP0XIQ3</accession>
<evidence type="ECO:0000313" key="1">
    <source>
        <dbReference type="EMBL" id="CAK9278385.1"/>
    </source>
</evidence>
<gene>
    <name evidence="1" type="ORF">CSSPJE1EN1_LOCUS23863</name>
</gene>
<name>A0ABP0XIQ3_9BRYO</name>
<dbReference type="EMBL" id="OZ020104">
    <property type="protein sequence ID" value="CAK9278385.1"/>
    <property type="molecule type" value="Genomic_DNA"/>
</dbReference>
<evidence type="ECO:0000313" key="2">
    <source>
        <dbReference type="Proteomes" id="UP001497444"/>
    </source>
</evidence>
<dbReference type="PANTHER" id="PTHR34863">
    <property type="entry name" value="EXPRESSED PROTEIN"/>
    <property type="match status" value="1"/>
</dbReference>
<dbReference type="PANTHER" id="PTHR34863:SF1">
    <property type="entry name" value="OTU DOMAIN-CONTAINING PROTEIN"/>
    <property type="match status" value="1"/>
</dbReference>